<dbReference type="CDD" id="cd00082">
    <property type="entry name" value="HisKA"/>
    <property type="match status" value="1"/>
</dbReference>
<dbReference type="Pfam" id="PF02518">
    <property type="entry name" value="HATPase_c"/>
    <property type="match status" value="1"/>
</dbReference>
<reference evidence="13 14" key="1">
    <citation type="submission" date="2016-12" db="EMBL/GenBank/DDBJ databases">
        <authorList>
            <person name="Song W.-J."/>
            <person name="Kurnit D.M."/>
        </authorList>
    </citation>
    <scope>NUCLEOTIDE SEQUENCE [LARGE SCALE GENOMIC DNA]</scope>
    <source>
        <strain evidence="13 14">IMCC3135</strain>
    </source>
</reference>
<evidence type="ECO:0000259" key="11">
    <source>
        <dbReference type="PROSITE" id="PS50109"/>
    </source>
</evidence>
<evidence type="ECO:0000256" key="7">
    <source>
        <dbReference type="ARBA" id="ARBA00022777"/>
    </source>
</evidence>
<dbReference type="KEGG" id="gai:IMCC3135_11260"/>
<comment type="catalytic activity">
    <reaction evidence="1">
        <text>ATP + protein L-histidine = ADP + protein N-phospho-L-histidine.</text>
        <dbReference type="EC" id="2.7.13.3"/>
    </reaction>
</comment>
<dbReference type="PANTHER" id="PTHR45436:SF5">
    <property type="entry name" value="SENSOR HISTIDINE KINASE TRCS"/>
    <property type="match status" value="1"/>
</dbReference>
<dbReference type="Proteomes" id="UP000250079">
    <property type="component" value="Chromosome"/>
</dbReference>
<dbReference type="PROSITE" id="PS50885">
    <property type="entry name" value="HAMP"/>
    <property type="match status" value="1"/>
</dbReference>
<feature type="domain" description="Histidine kinase" evidence="11">
    <location>
        <begin position="307"/>
        <end position="521"/>
    </location>
</feature>
<dbReference type="InterPro" id="IPR003660">
    <property type="entry name" value="HAMP_dom"/>
</dbReference>
<keyword evidence="7" id="KW-0418">Kinase</keyword>
<evidence type="ECO:0000256" key="6">
    <source>
        <dbReference type="ARBA" id="ARBA00022692"/>
    </source>
</evidence>
<keyword evidence="14" id="KW-1185">Reference proteome</keyword>
<dbReference type="EC" id="2.7.13.3" evidence="3"/>
<dbReference type="SMART" id="SM00304">
    <property type="entry name" value="HAMP"/>
    <property type="match status" value="1"/>
</dbReference>
<dbReference type="Gene3D" id="6.10.340.10">
    <property type="match status" value="1"/>
</dbReference>
<evidence type="ECO:0000256" key="9">
    <source>
        <dbReference type="ARBA" id="ARBA00023012"/>
    </source>
</evidence>
<dbReference type="InterPro" id="IPR003594">
    <property type="entry name" value="HATPase_dom"/>
</dbReference>
<dbReference type="SUPFAM" id="SSF47384">
    <property type="entry name" value="Homodimeric domain of signal transducing histidine kinase"/>
    <property type="match status" value="1"/>
</dbReference>
<dbReference type="Gene3D" id="1.10.287.130">
    <property type="match status" value="1"/>
</dbReference>
<evidence type="ECO:0000256" key="3">
    <source>
        <dbReference type="ARBA" id="ARBA00012438"/>
    </source>
</evidence>
<dbReference type="PANTHER" id="PTHR45436">
    <property type="entry name" value="SENSOR HISTIDINE KINASE YKOH"/>
    <property type="match status" value="1"/>
</dbReference>
<keyword evidence="8 10" id="KW-1133">Transmembrane helix</keyword>
<dbReference type="OrthoDB" id="9121563at2"/>
<dbReference type="SMART" id="SM00387">
    <property type="entry name" value="HATPase_c"/>
    <property type="match status" value="1"/>
</dbReference>
<dbReference type="Pfam" id="PF00512">
    <property type="entry name" value="HisKA"/>
    <property type="match status" value="1"/>
</dbReference>
<comment type="subcellular location">
    <subcellularLocation>
        <location evidence="2">Membrane</location>
    </subcellularLocation>
</comment>
<dbReference type="InterPro" id="IPR036097">
    <property type="entry name" value="HisK_dim/P_sf"/>
</dbReference>
<evidence type="ECO:0000256" key="2">
    <source>
        <dbReference type="ARBA" id="ARBA00004370"/>
    </source>
</evidence>
<evidence type="ECO:0000313" key="14">
    <source>
        <dbReference type="Proteomes" id="UP000250079"/>
    </source>
</evidence>
<keyword evidence="9" id="KW-0902">Two-component regulatory system</keyword>
<dbReference type="InterPro" id="IPR050428">
    <property type="entry name" value="TCS_sensor_his_kinase"/>
</dbReference>
<accession>A0A2Z2NLM5</accession>
<name>A0A2Z2NLM5_9GAMM</name>
<keyword evidence="5 13" id="KW-0808">Transferase</keyword>
<evidence type="ECO:0000256" key="1">
    <source>
        <dbReference type="ARBA" id="ARBA00000085"/>
    </source>
</evidence>
<keyword evidence="6 10" id="KW-0812">Transmembrane</keyword>
<dbReference type="SUPFAM" id="SSF55874">
    <property type="entry name" value="ATPase domain of HSP90 chaperone/DNA topoisomerase II/histidine kinase"/>
    <property type="match status" value="1"/>
</dbReference>
<evidence type="ECO:0000256" key="4">
    <source>
        <dbReference type="ARBA" id="ARBA00022553"/>
    </source>
</evidence>
<dbReference type="PROSITE" id="PS50109">
    <property type="entry name" value="HIS_KIN"/>
    <property type="match status" value="1"/>
</dbReference>
<dbReference type="SMART" id="SM00388">
    <property type="entry name" value="HisKA"/>
    <property type="match status" value="1"/>
</dbReference>
<evidence type="ECO:0000313" key="13">
    <source>
        <dbReference type="EMBL" id="ASJ72342.1"/>
    </source>
</evidence>
<evidence type="ECO:0000259" key="12">
    <source>
        <dbReference type="PROSITE" id="PS50885"/>
    </source>
</evidence>
<evidence type="ECO:0000256" key="5">
    <source>
        <dbReference type="ARBA" id="ARBA00022679"/>
    </source>
</evidence>
<feature type="transmembrane region" description="Helical" evidence="10">
    <location>
        <begin position="22"/>
        <end position="46"/>
    </location>
</feature>
<evidence type="ECO:0000256" key="8">
    <source>
        <dbReference type="ARBA" id="ARBA00022989"/>
    </source>
</evidence>
<evidence type="ECO:0000256" key="10">
    <source>
        <dbReference type="SAM" id="Phobius"/>
    </source>
</evidence>
<dbReference type="AlphaFoldDB" id="A0A2Z2NLM5"/>
<organism evidence="13 14">
    <name type="scientific">Granulosicoccus antarcticus IMCC3135</name>
    <dbReference type="NCBI Taxonomy" id="1192854"/>
    <lineage>
        <taxon>Bacteria</taxon>
        <taxon>Pseudomonadati</taxon>
        <taxon>Pseudomonadota</taxon>
        <taxon>Gammaproteobacteria</taxon>
        <taxon>Chromatiales</taxon>
        <taxon>Granulosicoccaceae</taxon>
        <taxon>Granulosicoccus</taxon>
    </lineage>
</organism>
<keyword evidence="10" id="KW-0472">Membrane</keyword>
<dbReference type="Gene3D" id="3.30.565.10">
    <property type="entry name" value="Histidine kinase-like ATPase, C-terminal domain"/>
    <property type="match status" value="1"/>
</dbReference>
<gene>
    <name evidence="13" type="primary">rssA</name>
    <name evidence="13" type="ORF">IMCC3135_11260</name>
</gene>
<dbReference type="GO" id="GO:0000155">
    <property type="term" value="F:phosphorelay sensor kinase activity"/>
    <property type="evidence" value="ECO:0007669"/>
    <property type="project" value="InterPro"/>
</dbReference>
<dbReference type="EMBL" id="CP018632">
    <property type="protein sequence ID" value="ASJ72342.1"/>
    <property type="molecule type" value="Genomic_DNA"/>
</dbReference>
<proteinExistence type="predicted"/>
<dbReference type="InterPro" id="IPR036890">
    <property type="entry name" value="HATPase_C_sf"/>
</dbReference>
<feature type="transmembrane region" description="Helical" evidence="10">
    <location>
        <begin position="222"/>
        <end position="241"/>
    </location>
</feature>
<dbReference type="InterPro" id="IPR005467">
    <property type="entry name" value="His_kinase_dom"/>
</dbReference>
<dbReference type="GO" id="GO:0005886">
    <property type="term" value="C:plasma membrane"/>
    <property type="evidence" value="ECO:0007669"/>
    <property type="project" value="TreeGrafter"/>
</dbReference>
<sequence length="521" mass="58076">MTSQRSTSSVLYYQRMKDFAQALFRSVVPTILLVLLTGGVVLDVLITEGLEEDFDELMIAKALGLIALAEDGDDGVEMENYEVTLPNYALAENAEYFQLVNDSGKALINSASLSYWEDSGHPFPGLNERDNQALLSVTLPDGRPGRLLRKRFVPRLDYDEDGAFGFPLEMDAQFLDFPGEPGIIRIQQLVEPDNKPITIERQPLTLQLAVGRASLDSLLYKVHSVLLLTGLSIMLVIVLLARRSINKAVKPLRVMAVELHDIDEQRFNERLRTDSNVNELHDLAQSVNVLLGRVDAAFERERRFSGDVAHELRTPLAELRTLLDVTERWPDDPAIKQTFSTDVRDVTDRMQRIVETLLQLSRSEQGFDLLINCQDLTELVRHCAGKLEQAAQDKRITLQVHMTDTAIGCIGLDQWQSICGNLMENAVEYATEGSQVDIELKPATDGLIQFSVTNQTSNLTESDLDNMFERLWQKDTSRTSSLHSGLGLALVRSCAKQIGGEVKATLSQDKLTILVVAPALA</sequence>
<dbReference type="InterPro" id="IPR003661">
    <property type="entry name" value="HisK_dim/P_dom"/>
</dbReference>
<feature type="domain" description="HAMP" evidence="12">
    <location>
        <begin position="246"/>
        <end position="299"/>
    </location>
</feature>
<keyword evidence="4" id="KW-0597">Phosphoprotein</keyword>
<protein>
    <recommendedName>
        <fullName evidence="3">histidine kinase</fullName>
        <ecNumber evidence="3">2.7.13.3</ecNumber>
    </recommendedName>
</protein>